<dbReference type="PANTHER" id="PTHR30055:SF222">
    <property type="entry name" value="REGULATORY PROTEIN"/>
    <property type="match status" value="1"/>
</dbReference>
<keyword evidence="2 4" id="KW-0238">DNA-binding</keyword>
<gene>
    <name evidence="7" type="ORF">D5R97_05545</name>
</gene>
<dbReference type="Pfam" id="PF00440">
    <property type="entry name" value="TetR_N"/>
    <property type="match status" value="1"/>
</dbReference>
<name>A0A424YE77_9FIRM</name>
<comment type="caution">
    <text evidence="7">The sequence shown here is derived from an EMBL/GenBank/DDBJ whole genome shotgun (WGS) entry which is preliminary data.</text>
</comment>
<dbReference type="InterPro" id="IPR001647">
    <property type="entry name" value="HTH_TetR"/>
</dbReference>
<proteinExistence type="predicted"/>
<feature type="DNA-binding region" description="H-T-H motif" evidence="4">
    <location>
        <begin position="78"/>
        <end position="97"/>
    </location>
</feature>
<dbReference type="Proteomes" id="UP000285138">
    <property type="component" value="Unassembled WGS sequence"/>
</dbReference>
<dbReference type="PROSITE" id="PS50977">
    <property type="entry name" value="HTH_TETR_2"/>
    <property type="match status" value="1"/>
</dbReference>
<keyword evidence="3" id="KW-0804">Transcription</keyword>
<evidence type="ECO:0000313" key="8">
    <source>
        <dbReference type="Proteomes" id="UP000285138"/>
    </source>
</evidence>
<organism evidence="7 8">
    <name type="scientific">Candidatus Syntrophonatronum acetioxidans</name>
    <dbReference type="NCBI Taxonomy" id="1795816"/>
    <lineage>
        <taxon>Bacteria</taxon>
        <taxon>Bacillati</taxon>
        <taxon>Bacillota</taxon>
        <taxon>Clostridia</taxon>
        <taxon>Eubacteriales</taxon>
        <taxon>Syntrophomonadaceae</taxon>
        <taxon>Candidatus Syntrophonatronum</taxon>
    </lineage>
</organism>
<feature type="region of interest" description="Disordered" evidence="5">
    <location>
        <begin position="257"/>
        <end position="276"/>
    </location>
</feature>
<dbReference type="PANTHER" id="PTHR30055">
    <property type="entry name" value="HTH-TYPE TRANSCRIPTIONAL REGULATOR RUTR"/>
    <property type="match status" value="1"/>
</dbReference>
<evidence type="ECO:0000256" key="4">
    <source>
        <dbReference type="PROSITE-ProRule" id="PRU00335"/>
    </source>
</evidence>
<dbReference type="InterPro" id="IPR009057">
    <property type="entry name" value="Homeodomain-like_sf"/>
</dbReference>
<dbReference type="GO" id="GO:0045892">
    <property type="term" value="P:negative regulation of DNA-templated transcription"/>
    <property type="evidence" value="ECO:0007669"/>
    <property type="project" value="UniProtKB-ARBA"/>
</dbReference>
<protein>
    <submittedName>
        <fullName evidence="7">TetR/AcrR family transcriptional regulator</fullName>
    </submittedName>
</protein>
<dbReference type="AlphaFoldDB" id="A0A424YE77"/>
<evidence type="ECO:0000259" key="6">
    <source>
        <dbReference type="PROSITE" id="PS50977"/>
    </source>
</evidence>
<reference evidence="7 8" key="1">
    <citation type="submission" date="2018-08" db="EMBL/GenBank/DDBJ databases">
        <title>The metabolism and importance of syntrophic acetate oxidation coupled to methane or sulfide production in haloalkaline environments.</title>
        <authorList>
            <person name="Timmers P.H.A."/>
            <person name="Vavourakis C.D."/>
            <person name="Sorokin D.Y."/>
            <person name="Sinninghe Damste J.S."/>
            <person name="Muyzer G."/>
            <person name="Stams A.J.M."/>
            <person name="Plugge C.M."/>
        </authorList>
    </citation>
    <scope>NUCLEOTIDE SEQUENCE [LARGE SCALE GENOMIC DNA]</scope>
    <source>
        <strain evidence="7">MSAO_Bac1</strain>
    </source>
</reference>
<dbReference type="FunFam" id="1.10.10.60:FF:000141">
    <property type="entry name" value="TetR family transcriptional regulator"/>
    <property type="match status" value="1"/>
</dbReference>
<accession>A0A424YE77</accession>
<evidence type="ECO:0000256" key="2">
    <source>
        <dbReference type="ARBA" id="ARBA00023125"/>
    </source>
</evidence>
<dbReference type="GO" id="GO:0003677">
    <property type="term" value="F:DNA binding"/>
    <property type="evidence" value="ECO:0007669"/>
    <property type="project" value="UniProtKB-UniRule"/>
</dbReference>
<dbReference type="EMBL" id="QZAA01000144">
    <property type="protein sequence ID" value="RQD75769.1"/>
    <property type="molecule type" value="Genomic_DNA"/>
</dbReference>
<sequence length="276" mass="31407">MMEALQLEDDSLLQTGIAKILEGVLLDSGGHAKMYVSPYLHSLSGRGEGKMSKGRDSREKILEKARQLFAQKGYQGTSVAEIASAAGFSEGAIYRHFESKEALLMECIRPLMKKGVEIMEGEGPESQDLHQFMRCRVEKRLEMFTENYDSFKILFTEAYYRPNLMQMLIDSLSQEDHTKEATEKLFSFKEIKIRRNYLIIALSQALALWGVIHLKNLSQGLQGKVPEALSRISHEHLVEDMTVFLMYGLAGIPPDLGEKKDYNKEEFEEKGEEDNQ</sequence>
<dbReference type="PRINTS" id="PR00455">
    <property type="entry name" value="HTHTETR"/>
</dbReference>
<dbReference type="Gene3D" id="1.10.357.10">
    <property type="entry name" value="Tetracycline Repressor, domain 2"/>
    <property type="match status" value="1"/>
</dbReference>
<dbReference type="InterPro" id="IPR050109">
    <property type="entry name" value="HTH-type_TetR-like_transc_reg"/>
</dbReference>
<feature type="compositionally biased region" description="Basic and acidic residues" evidence="5">
    <location>
        <begin position="257"/>
        <end position="267"/>
    </location>
</feature>
<dbReference type="SUPFAM" id="SSF46689">
    <property type="entry name" value="Homeodomain-like"/>
    <property type="match status" value="1"/>
</dbReference>
<feature type="domain" description="HTH tetR-type" evidence="6">
    <location>
        <begin position="55"/>
        <end position="115"/>
    </location>
</feature>
<keyword evidence="1" id="KW-0805">Transcription regulation</keyword>
<evidence type="ECO:0000256" key="5">
    <source>
        <dbReference type="SAM" id="MobiDB-lite"/>
    </source>
</evidence>
<evidence type="ECO:0000313" key="7">
    <source>
        <dbReference type="EMBL" id="RQD75769.1"/>
    </source>
</evidence>
<evidence type="ECO:0000256" key="1">
    <source>
        <dbReference type="ARBA" id="ARBA00023015"/>
    </source>
</evidence>
<evidence type="ECO:0000256" key="3">
    <source>
        <dbReference type="ARBA" id="ARBA00023163"/>
    </source>
</evidence>